<keyword evidence="6 9" id="KW-0472">Membrane</keyword>
<evidence type="ECO:0000256" key="3">
    <source>
        <dbReference type="ARBA" id="ARBA00022734"/>
    </source>
</evidence>
<organism evidence="11 12">
    <name type="scientific">Monopterus albus</name>
    <name type="common">Swamp eel</name>
    <dbReference type="NCBI Taxonomy" id="43700"/>
    <lineage>
        <taxon>Eukaryota</taxon>
        <taxon>Metazoa</taxon>
        <taxon>Chordata</taxon>
        <taxon>Craniata</taxon>
        <taxon>Vertebrata</taxon>
        <taxon>Euteleostomi</taxon>
        <taxon>Actinopterygii</taxon>
        <taxon>Neopterygii</taxon>
        <taxon>Teleostei</taxon>
        <taxon>Neoteleostei</taxon>
        <taxon>Acanthomorphata</taxon>
        <taxon>Anabantaria</taxon>
        <taxon>Synbranchiformes</taxon>
        <taxon>Synbranchidae</taxon>
        <taxon>Monopterus</taxon>
    </lineage>
</organism>
<feature type="transmembrane region" description="Helical" evidence="9">
    <location>
        <begin position="244"/>
        <end position="264"/>
    </location>
</feature>
<feature type="region of interest" description="Disordered" evidence="8">
    <location>
        <begin position="363"/>
        <end position="383"/>
    </location>
</feature>
<evidence type="ECO:0000256" key="2">
    <source>
        <dbReference type="ARBA" id="ARBA00022692"/>
    </source>
</evidence>
<evidence type="ECO:0000313" key="12">
    <source>
        <dbReference type="Proteomes" id="UP000261600"/>
    </source>
</evidence>
<evidence type="ECO:0000313" key="11">
    <source>
        <dbReference type="Ensembl" id="ENSMALP00000022980.1"/>
    </source>
</evidence>
<dbReference type="GO" id="GO:0030246">
    <property type="term" value="F:carbohydrate binding"/>
    <property type="evidence" value="ECO:0007669"/>
    <property type="project" value="UniProtKB-KW"/>
</dbReference>
<dbReference type="AlphaFoldDB" id="A0A3Q3K1E2"/>
<keyword evidence="12" id="KW-1185">Reference proteome</keyword>
<dbReference type="STRING" id="43700.ENSMALP00000022980"/>
<dbReference type="Ensembl" id="ENSMALT00000023417.1">
    <property type="protein sequence ID" value="ENSMALP00000022980.1"/>
    <property type="gene ID" value="ENSMALG00000016034.1"/>
</dbReference>
<dbReference type="PROSITE" id="PS50835">
    <property type="entry name" value="IG_LIKE"/>
    <property type="match status" value="1"/>
</dbReference>
<dbReference type="InterPro" id="IPR051036">
    <property type="entry name" value="SIGLEC"/>
</dbReference>
<dbReference type="PANTHER" id="PTHR12035:SF128">
    <property type="entry name" value="BRANCHED CHAIN KETO ACID DEHYDROGENASE E1 SUBUNIT BETA,-LIKE-RELATED"/>
    <property type="match status" value="1"/>
</dbReference>
<evidence type="ECO:0000256" key="5">
    <source>
        <dbReference type="ARBA" id="ARBA00022989"/>
    </source>
</evidence>
<evidence type="ECO:0000256" key="8">
    <source>
        <dbReference type="SAM" id="MobiDB-lite"/>
    </source>
</evidence>
<keyword evidence="3" id="KW-0430">Lectin</keyword>
<dbReference type="GO" id="GO:0007155">
    <property type="term" value="P:cell adhesion"/>
    <property type="evidence" value="ECO:0007669"/>
    <property type="project" value="UniProtKB-KW"/>
</dbReference>
<dbReference type="InterPro" id="IPR003599">
    <property type="entry name" value="Ig_sub"/>
</dbReference>
<accession>A0A3Q3K1E2</accession>
<dbReference type="PANTHER" id="PTHR12035">
    <property type="entry name" value="SIALIC ACID BINDING IMMUNOGLOBULIN-LIKE LECTIN"/>
    <property type="match status" value="1"/>
</dbReference>
<comment type="similarity">
    <text evidence="7">Belongs to the immunoglobulin superfamily. SIGLEC (sialic acid binding Ig-like lectin) family.</text>
</comment>
<name>A0A3Q3K1E2_MONAL</name>
<dbReference type="InterPro" id="IPR003598">
    <property type="entry name" value="Ig_sub2"/>
</dbReference>
<dbReference type="InterPro" id="IPR013783">
    <property type="entry name" value="Ig-like_fold"/>
</dbReference>
<evidence type="ECO:0000256" key="4">
    <source>
        <dbReference type="ARBA" id="ARBA00022889"/>
    </source>
</evidence>
<dbReference type="Proteomes" id="UP000261600">
    <property type="component" value="Unplaced"/>
</dbReference>
<evidence type="ECO:0000256" key="6">
    <source>
        <dbReference type="ARBA" id="ARBA00023136"/>
    </source>
</evidence>
<dbReference type="InterPro" id="IPR036179">
    <property type="entry name" value="Ig-like_dom_sf"/>
</dbReference>
<dbReference type="CDD" id="cd00096">
    <property type="entry name" value="Ig"/>
    <property type="match status" value="1"/>
</dbReference>
<dbReference type="SMART" id="SM00408">
    <property type="entry name" value="IGc2"/>
    <property type="match status" value="1"/>
</dbReference>
<evidence type="ECO:0000256" key="7">
    <source>
        <dbReference type="ARBA" id="ARBA00038361"/>
    </source>
</evidence>
<dbReference type="GO" id="GO:0033691">
    <property type="term" value="F:sialic acid binding"/>
    <property type="evidence" value="ECO:0007669"/>
    <property type="project" value="TreeGrafter"/>
</dbReference>
<protein>
    <recommendedName>
        <fullName evidence="10">Ig-like domain-containing protein</fullName>
    </recommendedName>
</protein>
<dbReference type="InterPro" id="IPR007110">
    <property type="entry name" value="Ig-like_dom"/>
</dbReference>
<keyword evidence="5 9" id="KW-1133">Transmembrane helix</keyword>
<evidence type="ECO:0000259" key="10">
    <source>
        <dbReference type="PROSITE" id="PS50835"/>
    </source>
</evidence>
<proteinExistence type="inferred from homology"/>
<reference evidence="11" key="1">
    <citation type="submission" date="2025-08" db="UniProtKB">
        <authorList>
            <consortium name="Ensembl"/>
        </authorList>
    </citation>
    <scope>IDENTIFICATION</scope>
</reference>
<feature type="region of interest" description="Disordered" evidence="8">
    <location>
        <begin position="397"/>
        <end position="420"/>
    </location>
</feature>
<keyword evidence="2 9" id="KW-0812">Transmembrane</keyword>
<dbReference type="Gene3D" id="2.60.40.10">
    <property type="entry name" value="Immunoglobulins"/>
    <property type="match status" value="2"/>
</dbReference>
<dbReference type="SMART" id="SM00409">
    <property type="entry name" value="IG"/>
    <property type="match status" value="1"/>
</dbReference>
<dbReference type="SUPFAM" id="SSF48726">
    <property type="entry name" value="Immunoglobulin"/>
    <property type="match status" value="1"/>
</dbReference>
<comment type="subcellular location">
    <subcellularLocation>
        <location evidence="1">Membrane</location>
        <topology evidence="1">Single-pass type I membrane protein</topology>
    </subcellularLocation>
</comment>
<dbReference type="Pfam" id="PF13927">
    <property type="entry name" value="Ig_3"/>
    <property type="match status" value="1"/>
</dbReference>
<evidence type="ECO:0000256" key="9">
    <source>
        <dbReference type="SAM" id="Phobius"/>
    </source>
</evidence>
<dbReference type="GO" id="GO:0005886">
    <property type="term" value="C:plasma membrane"/>
    <property type="evidence" value="ECO:0007669"/>
    <property type="project" value="TreeGrafter"/>
</dbReference>
<evidence type="ECO:0000256" key="1">
    <source>
        <dbReference type="ARBA" id="ARBA00004479"/>
    </source>
</evidence>
<keyword evidence="4" id="KW-0130">Cell adhesion</keyword>
<sequence length="420" mass="45642">HHCCQAWHVTDVTRRPSSTLTFNLSAEHHDTDLPCKVSFTGSGTTKQTVTLNVTYVKKPGNTGNITVQEGDALNLTCIVKSVPPFNITWTKPGSNETLQNITSFNLQNGPRGATLFIPNVTAKHSGQYICTAKHLNITQTIHANITVRFPPKILNGSECVRQSEVLTCVCVSEGVPLPTIKYHTEYSVLTTVTNHTVNSRVSFSVTAHSNTTVTCVSNSETGEANGNSDTLLTKVLKIVQEPKVIIAFFTGMLLSAIVCCLATCHRCRRHNVSENLAETLEMVSTQVPLINGGEAAEGDWTYDQEAAAGGAEAAGQSAPDGDVEPKEVEYSNLDFSVLKRKGSTEVIDTQEATESEYAEIKKEATEERQDDGGEDGEILNGNKEAMVVEDKEREQCMPAEEHGGEDAALYSNVNEVMDQY</sequence>
<feature type="domain" description="Ig-like" evidence="10">
    <location>
        <begin position="59"/>
        <end position="146"/>
    </location>
</feature>
<reference evidence="11" key="2">
    <citation type="submission" date="2025-09" db="UniProtKB">
        <authorList>
            <consortium name="Ensembl"/>
        </authorList>
    </citation>
    <scope>IDENTIFICATION</scope>
</reference>